<dbReference type="PANTHER" id="PTHR47876:SF2">
    <property type="entry name" value="GCN5-RELATED N-ACETYLTRANSFERASE 7, CHLOROPLASTIC"/>
    <property type="match status" value="1"/>
</dbReference>
<dbReference type="eggNOG" id="ENOG502QVM2">
    <property type="taxonomic scope" value="Eukaryota"/>
</dbReference>
<dbReference type="InterPro" id="IPR000182">
    <property type="entry name" value="GNAT_dom"/>
</dbReference>
<reference evidence="2 3" key="1">
    <citation type="journal article" date="2010" name="Nature">
        <title>Genome sequencing and analysis of the model grass Brachypodium distachyon.</title>
        <authorList>
            <consortium name="International Brachypodium Initiative"/>
        </authorList>
    </citation>
    <scope>NUCLEOTIDE SEQUENCE [LARGE SCALE GENOMIC DNA]</scope>
    <source>
        <strain evidence="2 3">Bd21</strain>
    </source>
</reference>
<dbReference type="CDD" id="cd04301">
    <property type="entry name" value="NAT_SF"/>
    <property type="match status" value="1"/>
</dbReference>
<accession>I1I2D3</accession>
<reference evidence="2" key="2">
    <citation type="submission" date="2017-06" db="EMBL/GenBank/DDBJ databases">
        <title>WGS assembly of Brachypodium distachyon.</title>
        <authorList>
            <consortium name="The International Brachypodium Initiative"/>
            <person name="Lucas S."/>
            <person name="Harmon-Smith M."/>
            <person name="Lail K."/>
            <person name="Tice H."/>
            <person name="Grimwood J."/>
            <person name="Bruce D."/>
            <person name="Barry K."/>
            <person name="Shu S."/>
            <person name="Lindquist E."/>
            <person name="Wang M."/>
            <person name="Pitluck S."/>
            <person name="Vogel J.P."/>
            <person name="Garvin D.F."/>
            <person name="Mockler T.C."/>
            <person name="Schmutz J."/>
            <person name="Rokhsar D."/>
            <person name="Bevan M.W."/>
        </authorList>
    </citation>
    <scope>NUCLEOTIDE SEQUENCE</scope>
    <source>
        <strain evidence="2">Bd21</strain>
    </source>
</reference>
<evidence type="ECO:0000313" key="3">
    <source>
        <dbReference type="EnsemblPlants" id="KQJ95812"/>
    </source>
</evidence>
<dbReference type="EnsemblPlants" id="KQJ95812">
    <property type="protein sequence ID" value="KQJ95812"/>
    <property type="gene ID" value="BRADI_3g19180v3"/>
</dbReference>
<dbReference type="STRING" id="15368.I1I2D3"/>
<gene>
    <name evidence="3" type="primary">LOC100832164</name>
    <name evidence="2" type="ORF">BRADI_3g19180v3</name>
</gene>
<keyword evidence="4" id="KW-1185">Reference proteome</keyword>
<dbReference type="GO" id="GO:0008080">
    <property type="term" value="F:N-acetyltransferase activity"/>
    <property type="evidence" value="ECO:0007669"/>
    <property type="project" value="EnsemblPlants"/>
</dbReference>
<dbReference type="SUPFAM" id="SSF55729">
    <property type="entry name" value="Acyl-CoA N-acyltransferases (Nat)"/>
    <property type="match status" value="1"/>
</dbReference>
<dbReference type="GeneID" id="100832164"/>
<evidence type="ECO:0000259" key="1">
    <source>
        <dbReference type="PROSITE" id="PS51186"/>
    </source>
</evidence>
<name>I1I2D3_BRADI</name>
<reference evidence="3" key="3">
    <citation type="submission" date="2018-08" db="UniProtKB">
        <authorList>
            <consortium name="EnsemblPlants"/>
        </authorList>
    </citation>
    <scope>IDENTIFICATION</scope>
    <source>
        <strain evidence="3">cv. Bd21</strain>
    </source>
</reference>
<evidence type="ECO:0000313" key="2">
    <source>
        <dbReference type="EMBL" id="KQJ95812.1"/>
    </source>
</evidence>
<feature type="domain" description="N-acetyltransferase" evidence="1">
    <location>
        <begin position="189"/>
        <end position="275"/>
    </location>
</feature>
<evidence type="ECO:0000313" key="4">
    <source>
        <dbReference type="Proteomes" id="UP000008810"/>
    </source>
</evidence>
<dbReference type="Pfam" id="PF00583">
    <property type="entry name" value="Acetyltransf_1"/>
    <property type="match status" value="1"/>
</dbReference>
<dbReference type="HOGENOM" id="CLU_083471_0_0_1"/>
<dbReference type="InterPro" id="IPR016181">
    <property type="entry name" value="Acyl_CoA_acyltransferase"/>
</dbReference>
<dbReference type="FunFam" id="3.40.630.30:FF:000162">
    <property type="entry name" value="AT4g28030/T13J8_140"/>
    <property type="match status" value="1"/>
</dbReference>
<dbReference type="RefSeq" id="XP_003573620.1">
    <property type="nucleotide sequence ID" value="XM_003573572.4"/>
</dbReference>
<dbReference type="Gramene" id="KQJ95812">
    <property type="protein sequence ID" value="KQJ95812"/>
    <property type="gene ID" value="BRADI_3g19180v3"/>
</dbReference>
<organism evidence="2">
    <name type="scientific">Brachypodium distachyon</name>
    <name type="common">Purple false brome</name>
    <name type="synonym">Trachynia distachya</name>
    <dbReference type="NCBI Taxonomy" id="15368"/>
    <lineage>
        <taxon>Eukaryota</taxon>
        <taxon>Viridiplantae</taxon>
        <taxon>Streptophyta</taxon>
        <taxon>Embryophyta</taxon>
        <taxon>Tracheophyta</taxon>
        <taxon>Spermatophyta</taxon>
        <taxon>Magnoliopsida</taxon>
        <taxon>Liliopsida</taxon>
        <taxon>Poales</taxon>
        <taxon>Poaceae</taxon>
        <taxon>BOP clade</taxon>
        <taxon>Pooideae</taxon>
        <taxon>Stipodae</taxon>
        <taxon>Brachypodieae</taxon>
        <taxon>Brachypodium</taxon>
    </lineage>
</organism>
<dbReference type="PROSITE" id="PS51186">
    <property type="entry name" value="GNAT"/>
    <property type="match status" value="1"/>
</dbReference>
<dbReference type="EMBL" id="CM000882">
    <property type="protein sequence ID" value="KQJ95812.1"/>
    <property type="molecule type" value="Genomic_DNA"/>
</dbReference>
<dbReference type="Proteomes" id="UP000008810">
    <property type="component" value="Chromosome 3"/>
</dbReference>
<dbReference type="OrthoDB" id="41532at2759"/>
<dbReference type="Gene3D" id="3.40.630.30">
    <property type="match status" value="1"/>
</dbReference>
<sequence length="276" mass="30497">MASASRLLPPAPIPSVPTFRHASFGAAPRICRLAIPSFRCRASAATAAVGAAAAAPLVLEDRASAVALREFVTLDELRAAVSLRVRTFYEYARETVGAEDHRKALAEREYEALQNRISGKMINFQRVSCINGTVPLLPSLMSAEELCSACKFVEDGEERIVVSSLDLNQCLWLPDELTGKRPGVNESSHTRAYLSNVCVAKELQRNGLGSALVDKSKGLARQWGITDLYVHVAINNEAAQRLYMKCGFVYESEEPAWKARHLGRPRRLLLWLDMRN</sequence>
<dbReference type="GO" id="GO:0009507">
    <property type="term" value="C:chloroplast"/>
    <property type="evidence" value="ECO:0000318"/>
    <property type="project" value="GO_Central"/>
</dbReference>
<protein>
    <recommendedName>
        <fullName evidence="1">N-acetyltransferase domain-containing protein</fullName>
    </recommendedName>
</protein>
<proteinExistence type="predicted"/>
<dbReference type="KEGG" id="bdi:100832164"/>
<dbReference type="AlphaFoldDB" id="I1I2D3"/>
<dbReference type="OMA" id="TGMKPEG"/>
<dbReference type="PANTHER" id="PTHR47876">
    <property type="entry name" value="OS08G0260000 PROTEIN"/>
    <property type="match status" value="1"/>
</dbReference>